<dbReference type="GO" id="GO:0005886">
    <property type="term" value="C:plasma membrane"/>
    <property type="evidence" value="ECO:0007669"/>
    <property type="project" value="UniProtKB-SubCell"/>
</dbReference>
<evidence type="ECO:0000256" key="7">
    <source>
        <dbReference type="ARBA" id="ARBA00022989"/>
    </source>
</evidence>
<dbReference type="RefSeq" id="WP_011397725.1">
    <property type="nucleotide sequence ID" value="NC_007645.1"/>
</dbReference>
<protein>
    <recommendedName>
        <fullName evidence="10">Type II secretion system protein GspC N-terminal domain-containing protein</fullName>
    </recommendedName>
</protein>
<evidence type="ECO:0000256" key="3">
    <source>
        <dbReference type="ARBA" id="ARBA00022475"/>
    </source>
</evidence>
<dbReference type="HOGENOM" id="CLU_955671_0_0_6"/>
<evidence type="ECO:0000256" key="1">
    <source>
        <dbReference type="ARBA" id="ARBA00004533"/>
    </source>
</evidence>
<reference evidence="11 12" key="1">
    <citation type="journal article" date="2005" name="Nucleic Acids Res.">
        <title>Genomic blueprint of Hahella chejuensis, a marine microbe producing an algicidal agent.</title>
        <authorList>
            <person name="Jeong H."/>
            <person name="Yim J.H."/>
            <person name="Lee C."/>
            <person name="Choi S.-H."/>
            <person name="Park Y.K."/>
            <person name="Yoon S.H."/>
            <person name="Hur C.-G."/>
            <person name="Kang H.-Y."/>
            <person name="Kim D."/>
            <person name="Lee H.H."/>
            <person name="Park K.H."/>
            <person name="Park S.-H."/>
            <person name="Park H.-S."/>
            <person name="Lee H.K."/>
            <person name="Oh T.K."/>
            <person name="Kim J.F."/>
        </authorList>
    </citation>
    <scope>NUCLEOTIDE SEQUENCE [LARGE SCALE GENOMIC DNA]</scope>
    <source>
        <strain evidence="11 12">KCTC 2396</strain>
    </source>
</reference>
<dbReference type="eggNOG" id="COG3031">
    <property type="taxonomic scope" value="Bacteria"/>
</dbReference>
<dbReference type="KEGG" id="hch:HCH_03938"/>
<evidence type="ECO:0000256" key="8">
    <source>
        <dbReference type="ARBA" id="ARBA00023136"/>
    </source>
</evidence>
<gene>
    <name evidence="11" type="ordered locus">HCH_03938</name>
</gene>
<dbReference type="OrthoDB" id="5574088at2"/>
<feature type="region of interest" description="Disordered" evidence="9">
    <location>
        <begin position="152"/>
        <end position="291"/>
    </location>
</feature>
<keyword evidence="8" id="KW-0472">Membrane</keyword>
<evidence type="ECO:0000313" key="12">
    <source>
        <dbReference type="Proteomes" id="UP000000238"/>
    </source>
</evidence>
<comment type="subcellular location">
    <subcellularLocation>
        <location evidence="1">Cell inner membrane</location>
    </subcellularLocation>
</comment>
<feature type="compositionally biased region" description="Basic and acidic residues" evidence="9">
    <location>
        <begin position="267"/>
        <end position="291"/>
    </location>
</feature>
<dbReference type="STRING" id="349521.HCH_03938"/>
<keyword evidence="5" id="KW-0812">Transmembrane</keyword>
<feature type="domain" description="Type II secretion system protein GspC N-terminal" evidence="10">
    <location>
        <begin position="19"/>
        <end position="153"/>
    </location>
</feature>
<keyword evidence="3" id="KW-1003">Cell membrane</keyword>
<evidence type="ECO:0000313" key="11">
    <source>
        <dbReference type="EMBL" id="ABC30658.1"/>
    </source>
</evidence>
<evidence type="ECO:0000259" key="10">
    <source>
        <dbReference type="Pfam" id="PF11356"/>
    </source>
</evidence>
<dbReference type="Proteomes" id="UP000000238">
    <property type="component" value="Chromosome"/>
</dbReference>
<evidence type="ECO:0000256" key="4">
    <source>
        <dbReference type="ARBA" id="ARBA00022519"/>
    </source>
</evidence>
<dbReference type="Pfam" id="PF11356">
    <property type="entry name" value="T2SSC"/>
    <property type="match status" value="1"/>
</dbReference>
<keyword evidence="7" id="KW-1133">Transmembrane helix</keyword>
<feature type="compositionally biased region" description="Polar residues" evidence="9">
    <location>
        <begin position="156"/>
        <end position="168"/>
    </location>
</feature>
<feature type="compositionally biased region" description="Low complexity" evidence="9">
    <location>
        <begin position="254"/>
        <end position="263"/>
    </location>
</feature>
<evidence type="ECO:0000256" key="6">
    <source>
        <dbReference type="ARBA" id="ARBA00022927"/>
    </source>
</evidence>
<dbReference type="EMBL" id="CP000155">
    <property type="protein sequence ID" value="ABC30658.1"/>
    <property type="molecule type" value="Genomic_DNA"/>
</dbReference>
<evidence type="ECO:0000256" key="9">
    <source>
        <dbReference type="SAM" id="MobiDB-lite"/>
    </source>
</evidence>
<dbReference type="Gene3D" id="2.30.30.830">
    <property type="match status" value="1"/>
</dbReference>
<keyword evidence="12" id="KW-1185">Reference proteome</keyword>
<keyword evidence="4" id="KW-0997">Cell inner membrane</keyword>
<dbReference type="InterPro" id="IPR024961">
    <property type="entry name" value="T2SS_GspC_N"/>
</dbReference>
<evidence type="ECO:0000256" key="5">
    <source>
        <dbReference type="ARBA" id="ARBA00022692"/>
    </source>
</evidence>
<dbReference type="AlphaFoldDB" id="Q2SFB6"/>
<keyword evidence="6" id="KW-0653">Protein transport</keyword>
<organism evidence="11 12">
    <name type="scientific">Hahella chejuensis (strain KCTC 2396)</name>
    <dbReference type="NCBI Taxonomy" id="349521"/>
    <lineage>
        <taxon>Bacteria</taxon>
        <taxon>Pseudomonadati</taxon>
        <taxon>Pseudomonadota</taxon>
        <taxon>Gammaproteobacteria</taxon>
        <taxon>Oceanospirillales</taxon>
        <taxon>Hahellaceae</taxon>
        <taxon>Hahella</taxon>
    </lineage>
</organism>
<accession>Q2SFB6</accession>
<dbReference type="GO" id="GO:0015031">
    <property type="term" value="P:protein transport"/>
    <property type="evidence" value="ECO:0007669"/>
    <property type="project" value="UniProtKB-KW"/>
</dbReference>
<keyword evidence="2" id="KW-0813">Transport</keyword>
<evidence type="ECO:0000256" key="2">
    <source>
        <dbReference type="ARBA" id="ARBA00022448"/>
    </source>
</evidence>
<name>Q2SFB6_HAHCH</name>
<sequence>MNKDKLLKSAPSITASLLLIAATATVGWRGYQFWLDYNTTKEIVVKAAPAAQVKQERTVQQLAPLNLFGKNEPVAQKKETEDLPSTNLRLTLRGVAATNLEKGESGGALIEGPDRNTDFFRVGENMPGNATLHSVYANRVVIDRRGSLENLFFPEDSSSGASIETYASVSRDDSSDYSEPAYEEPVYEEPQYQEPEYPEPQYEEPKYEQPDSGGEPVPVVDAPHDDGSQQAISEPAYQEEPTYAIDQPPEEFSEPSSDNSSELSEMDEQRRQEIRDRLQKLREQIRQKNNG</sequence>
<proteinExistence type="predicted"/>